<dbReference type="PANTHER" id="PTHR40078:SF1">
    <property type="entry name" value="INTEGRAL MEMBRANE PROTEIN"/>
    <property type="match status" value="1"/>
</dbReference>
<proteinExistence type="predicted"/>
<evidence type="ECO:0000313" key="2">
    <source>
        <dbReference type="EMBL" id="MDV0441310.1"/>
    </source>
</evidence>
<feature type="transmembrane region" description="Helical" evidence="1">
    <location>
        <begin position="101"/>
        <end position="127"/>
    </location>
</feature>
<name>A0AAE4MAK9_9EURY</name>
<organism evidence="2 3">
    <name type="scientific">Methanorbis furvi</name>
    <dbReference type="NCBI Taxonomy" id="3028299"/>
    <lineage>
        <taxon>Archaea</taxon>
        <taxon>Methanobacteriati</taxon>
        <taxon>Methanobacteriota</taxon>
        <taxon>Stenosarchaea group</taxon>
        <taxon>Methanomicrobia</taxon>
        <taxon>Methanomicrobiales</taxon>
        <taxon>Methanocorpusculaceae</taxon>
        <taxon>Methanorbis</taxon>
    </lineage>
</organism>
<evidence type="ECO:0000313" key="3">
    <source>
        <dbReference type="Proteomes" id="UP001273136"/>
    </source>
</evidence>
<keyword evidence="1" id="KW-1133">Transmembrane helix</keyword>
<comment type="caution">
    <text evidence="2">The sequence shown here is derived from an EMBL/GenBank/DDBJ whole genome shotgun (WGS) entry which is preliminary data.</text>
</comment>
<feature type="transmembrane region" description="Helical" evidence="1">
    <location>
        <begin position="148"/>
        <end position="170"/>
    </location>
</feature>
<keyword evidence="1" id="KW-0812">Transmembrane</keyword>
<gene>
    <name evidence="2" type="ORF">McpAg1_04950</name>
</gene>
<dbReference type="InterPro" id="IPR038750">
    <property type="entry name" value="YczE/YyaS-like"/>
</dbReference>
<reference evidence="2" key="1">
    <citation type="submission" date="2023-06" db="EMBL/GenBank/DDBJ databases">
        <title>Genome sequence of Methancorpusculaceae sp. Ag1.</title>
        <authorList>
            <person name="Protasov E."/>
            <person name="Platt K."/>
            <person name="Poehlein A."/>
            <person name="Daniel R."/>
            <person name="Brune A."/>
        </authorList>
    </citation>
    <scope>NUCLEOTIDE SEQUENCE</scope>
    <source>
        <strain evidence="2">Ag1</strain>
    </source>
</reference>
<feature type="transmembrane region" description="Helical" evidence="1">
    <location>
        <begin position="176"/>
        <end position="198"/>
    </location>
</feature>
<dbReference type="Pfam" id="PF19700">
    <property type="entry name" value="DUF6198"/>
    <property type="match status" value="1"/>
</dbReference>
<evidence type="ECO:0008006" key="4">
    <source>
        <dbReference type="Google" id="ProtNLM"/>
    </source>
</evidence>
<dbReference type="AlphaFoldDB" id="A0AAE4MAK9"/>
<keyword evidence="3" id="KW-1185">Reference proteome</keyword>
<feature type="transmembrane region" description="Helical" evidence="1">
    <location>
        <begin position="67"/>
        <end position="89"/>
    </location>
</feature>
<keyword evidence="1" id="KW-0472">Membrane</keyword>
<dbReference type="RefSeq" id="WP_338093706.1">
    <property type="nucleotide sequence ID" value="NZ_JAWDKA010000002.1"/>
</dbReference>
<protein>
    <recommendedName>
        <fullName evidence="4">YitT family protein</fullName>
    </recommendedName>
</protein>
<dbReference type="EMBL" id="JAWDKA010000002">
    <property type="protein sequence ID" value="MDV0441310.1"/>
    <property type="molecule type" value="Genomic_DNA"/>
</dbReference>
<sequence>MFIVGLFVMALGISLSIKANMGITPISSLPYVISLGVPLTVGTLTILLHACFLLIEYLLMRKEFEIIQLLQLAAAGVFGVFIDLTLWGFTWLVPINYFEQLLFVVVSCVLLAIGICFEVAPNVLVMASEGMLTAFSRRFKVEFGTVKIGLDVTLVILSVVVSMLMFSTVYGVREGTLIAAVLVGVCIKFVKMPVYAVVERFIR</sequence>
<dbReference type="PANTHER" id="PTHR40078">
    <property type="entry name" value="INTEGRAL MEMBRANE PROTEIN-RELATED"/>
    <property type="match status" value="1"/>
</dbReference>
<dbReference type="Proteomes" id="UP001273136">
    <property type="component" value="Unassembled WGS sequence"/>
</dbReference>
<accession>A0AAE4MAK9</accession>
<feature type="transmembrane region" description="Helical" evidence="1">
    <location>
        <begin position="29"/>
        <end position="55"/>
    </location>
</feature>
<evidence type="ECO:0000256" key="1">
    <source>
        <dbReference type="SAM" id="Phobius"/>
    </source>
</evidence>